<organism evidence="8 9">
    <name type="scientific">Amycolatopsis acidiphila</name>
    <dbReference type="NCBI Taxonomy" id="715473"/>
    <lineage>
        <taxon>Bacteria</taxon>
        <taxon>Bacillati</taxon>
        <taxon>Actinomycetota</taxon>
        <taxon>Actinomycetes</taxon>
        <taxon>Pseudonocardiales</taxon>
        <taxon>Pseudonocardiaceae</taxon>
        <taxon>Amycolatopsis</taxon>
    </lineage>
</organism>
<feature type="domain" description="Fibronectin type III-like" evidence="7">
    <location>
        <begin position="661"/>
        <end position="730"/>
    </location>
</feature>
<reference evidence="8 9" key="1">
    <citation type="submission" date="2019-07" db="EMBL/GenBank/DDBJ databases">
        <title>New species of Amycolatopsis and Streptomyces.</title>
        <authorList>
            <person name="Duangmal K."/>
            <person name="Teo W.F.A."/>
            <person name="Lipun K."/>
        </authorList>
    </citation>
    <scope>NUCLEOTIDE SEQUENCE [LARGE SCALE GENOMIC DNA]</scope>
    <source>
        <strain evidence="8 9">JCM 30562</strain>
    </source>
</reference>
<dbReference type="GO" id="GO:0005975">
    <property type="term" value="P:carbohydrate metabolic process"/>
    <property type="evidence" value="ECO:0007669"/>
    <property type="project" value="InterPro"/>
</dbReference>
<evidence type="ECO:0000313" key="9">
    <source>
        <dbReference type="Proteomes" id="UP000318578"/>
    </source>
</evidence>
<comment type="caution">
    <text evidence="8">The sequence shown here is derived from an EMBL/GenBank/DDBJ whole genome shotgun (WGS) entry which is preliminary data.</text>
</comment>
<dbReference type="Gene3D" id="3.20.20.300">
    <property type="entry name" value="Glycoside hydrolase, family 3, N-terminal domain"/>
    <property type="match status" value="1"/>
</dbReference>
<gene>
    <name evidence="8" type="ORF">FNH06_36860</name>
</gene>
<dbReference type="Proteomes" id="UP000318578">
    <property type="component" value="Unassembled WGS sequence"/>
</dbReference>
<dbReference type="InterPro" id="IPR019800">
    <property type="entry name" value="Glyco_hydro_3_AS"/>
</dbReference>
<keyword evidence="2 6" id="KW-0378">Hydrolase</keyword>
<dbReference type="EMBL" id="VJZA01000124">
    <property type="protein sequence ID" value="TVT15000.1"/>
    <property type="molecule type" value="Genomic_DNA"/>
</dbReference>
<dbReference type="PROSITE" id="PS00775">
    <property type="entry name" value="GLYCOSYL_HYDROL_F3"/>
    <property type="match status" value="1"/>
</dbReference>
<dbReference type="Gene3D" id="3.40.50.1700">
    <property type="entry name" value="Glycoside hydrolase family 3 C-terminal domain"/>
    <property type="match status" value="1"/>
</dbReference>
<evidence type="ECO:0000259" key="7">
    <source>
        <dbReference type="SMART" id="SM01217"/>
    </source>
</evidence>
<dbReference type="InterPro" id="IPR036962">
    <property type="entry name" value="Glyco_hydro_3_N_sf"/>
</dbReference>
<dbReference type="InterPro" id="IPR050288">
    <property type="entry name" value="Cellulose_deg_GH3"/>
</dbReference>
<dbReference type="InterPro" id="IPR002772">
    <property type="entry name" value="Glyco_hydro_3_C"/>
</dbReference>
<evidence type="ECO:0000256" key="1">
    <source>
        <dbReference type="ARBA" id="ARBA00005336"/>
    </source>
</evidence>
<evidence type="ECO:0000256" key="6">
    <source>
        <dbReference type="RuleBase" id="RU361161"/>
    </source>
</evidence>
<dbReference type="InterPro" id="IPR017853">
    <property type="entry name" value="GH"/>
</dbReference>
<dbReference type="Pfam" id="PF01915">
    <property type="entry name" value="Glyco_hydro_3_C"/>
    <property type="match status" value="1"/>
</dbReference>
<evidence type="ECO:0000313" key="8">
    <source>
        <dbReference type="EMBL" id="TVT15000.1"/>
    </source>
</evidence>
<dbReference type="SUPFAM" id="SSF52279">
    <property type="entry name" value="Beta-D-glucan exohydrolase, C-terminal domain"/>
    <property type="match status" value="1"/>
</dbReference>
<evidence type="ECO:0000256" key="2">
    <source>
        <dbReference type="ARBA" id="ARBA00022801"/>
    </source>
</evidence>
<dbReference type="SUPFAM" id="SSF51445">
    <property type="entry name" value="(Trans)glycosidases"/>
    <property type="match status" value="1"/>
</dbReference>
<keyword evidence="6" id="KW-0326">Glycosidase</keyword>
<dbReference type="GO" id="GO:0008422">
    <property type="term" value="F:beta-glucosidase activity"/>
    <property type="evidence" value="ECO:0007669"/>
    <property type="project" value="UniProtKB-ARBA"/>
</dbReference>
<dbReference type="InterPro" id="IPR001764">
    <property type="entry name" value="Glyco_hydro_3_N"/>
</dbReference>
<keyword evidence="3" id="KW-0119">Carbohydrate metabolism</keyword>
<dbReference type="SMART" id="SM01217">
    <property type="entry name" value="Fn3_like"/>
    <property type="match status" value="1"/>
</dbReference>
<sequence>MTRWQDTSLSPDERAEALRAAMTLEEKVAQLGSAWPGNEQLGGNVAPMQDVFARGGVPFEQVRAAGIGHLTRVFGTAPVTAAEGAARVRELQREIVEETRLGVPAIVHEECLTGFTTLGATVYPAALAWAATFDPALVERMSAAIAEDMRAVGVHQGLSPVLDVVRDYRWGRVEETLGEDPYLVGMLGAAYVRGLEKTGVIATLKHFAGYSASRAARNHAPVSIGPREFRDVILPPFEMSIRDGGARAVMNAYVDLDGVPVGANAALLTGILREEWGFEGVVVSDYWAIAFLKSMHRVADTVGNAGALALAAGIDVELPDTLCYGKELIELVRSGEVPEQLVDRSVHRLLRQKAELGLLDQGWSPRTEAIDLDSPRNRAIAREIAEKSVVLLANDGVLPLTAGNIALVGPCADDPLAFMGCYSYPNHVLPRFPEFGIGVAAPSLVDSLRQELPDAEISLHQGCPIREEDRSGFAEAVAAAGKADVCVAVVGDRAGLFGEGTSGEGCDAEDLSLPGVQDELLSALLATGTPVIVVVVSGRPYALGPHTAAAAMIQAFMPGEEGGSALSGVLSGRVTPSGRLPVQVPRVAGGSPNTYLHPPLGGNSEGISNLDPTPLFPFGHGISYTTYEYSDLSLSATEIPADGTVSVSVTVRNAGERAGEETVQLYLHDVRAQVTRPVVALAGFARVALGPGESRRVTFGLHADRTSFTGIDLRRIVEPGTFEVCVGRSASDLPCTGSFEITGAVRAVGHDRVLSTPVVVS</sequence>
<evidence type="ECO:0000256" key="3">
    <source>
        <dbReference type="ARBA" id="ARBA00023277"/>
    </source>
</evidence>
<dbReference type="AlphaFoldDB" id="A0A557ZSL4"/>
<dbReference type="InterPro" id="IPR036881">
    <property type="entry name" value="Glyco_hydro_3_C_sf"/>
</dbReference>
<evidence type="ECO:0000256" key="4">
    <source>
        <dbReference type="ARBA" id="ARBA00058905"/>
    </source>
</evidence>
<dbReference type="PANTHER" id="PTHR42715:SF10">
    <property type="entry name" value="BETA-GLUCOSIDASE"/>
    <property type="match status" value="1"/>
</dbReference>
<dbReference type="PANTHER" id="PTHR42715">
    <property type="entry name" value="BETA-GLUCOSIDASE"/>
    <property type="match status" value="1"/>
</dbReference>
<dbReference type="Pfam" id="PF00933">
    <property type="entry name" value="Glyco_hydro_3"/>
    <property type="match status" value="1"/>
</dbReference>
<dbReference type="InterPro" id="IPR013783">
    <property type="entry name" value="Ig-like_fold"/>
</dbReference>
<evidence type="ECO:0000256" key="5">
    <source>
        <dbReference type="ARBA" id="ARBA00074219"/>
    </source>
</evidence>
<dbReference type="InterPro" id="IPR026891">
    <property type="entry name" value="Fn3-like"/>
</dbReference>
<keyword evidence="9" id="KW-1185">Reference proteome</keyword>
<dbReference type="RefSeq" id="WP_144645422.1">
    <property type="nucleotide sequence ID" value="NZ_BNAX01000009.1"/>
</dbReference>
<dbReference type="FunFam" id="2.60.40.10:FF:000495">
    <property type="entry name" value="Periplasmic beta-glucosidase"/>
    <property type="match status" value="1"/>
</dbReference>
<dbReference type="Pfam" id="PF14310">
    <property type="entry name" value="Fn3-like"/>
    <property type="match status" value="1"/>
</dbReference>
<accession>A0A557ZSL4</accession>
<proteinExistence type="inferred from homology"/>
<protein>
    <recommendedName>
        <fullName evidence="5">Exo-alpha-(1-&gt;6)-L-arabinopyranosidase</fullName>
    </recommendedName>
</protein>
<comment type="function">
    <text evidence="4">Catalyzes the hydrolysis of a non-reducing terminal alpha-L-arabinopyranosidic linkage in ginsenoside Rb2 (alpha-L-arabinopyranosyl-(1-&gt;6)-alpha-D-glucopyranosyl) to release alpha-D-glucopyranosyl (Rd). It is not able to hydrolyze alpha-L-arabinofuranosyl-(1-&gt;6)-alpha-D-glucopyranosyl (Rc).</text>
</comment>
<dbReference type="OrthoDB" id="9803863at2"/>
<name>A0A557ZSL4_9PSEU</name>
<comment type="similarity">
    <text evidence="1 6">Belongs to the glycosyl hydrolase 3 family.</text>
</comment>
<dbReference type="PRINTS" id="PR00133">
    <property type="entry name" value="GLHYDRLASE3"/>
</dbReference>
<dbReference type="Gene3D" id="2.60.40.10">
    <property type="entry name" value="Immunoglobulins"/>
    <property type="match status" value="1"/>
</dbReference>